<accession>A0A7K9VV90</accession>
<dbReference type="InterPro" id="IPR027417">
    <property type="entry name" value="P-loop_NTPase"/>
</dbReference>
<evidence type="ECO:0000313" key="3">
    <source>
        <dbReference type="Proteomes" id="UP000561178"/>
    </source>
</evidence>
<feature type="non-terminal residue" evidence="2">
    <location>
        <position position="1"/>
    </location>
</feature>
<evidence type="ECO:0000313" key="2">
    <source>
        <dbReference type="EMBL" id="NXI76695.1"/>
    </source>
</evidence>
<organism evidence="2 3">
    <name type="scientific">Rhipidura dahli</name>
    <dbReference type="NCBI Taxonomy" id="667186"/>
    <lineage>
        <taxon>Eukaryota</taxon>
        <taxon>Metazoa</taxon>
        <taxon>Chordata</taxon>
        <taxon>Craniata</taxon>
        <taxon>Vertebrata</taxon>
        <taxon>Euteleostomi</taxon>
        <taxon>Archelosauria</taxon>
        <taxon>Archosauria</taxon>
        <taxon>Dinosauria</taxon>
        <taxon>Saurischia</taxon>
        <taxon>Theropoda</taxon>
        <taxon>Coelurosauria</taxon>
        <taxon>Aves</taxon>
        <taxon>Neognathae</taxon>
        <taxon>Neoaves</taxon>
        <taxon>Telluraves</taxon>
        <taxon>Australaves</taxon>
        <taxon>Passeriformes</taxon>
        <taxon>Rhipiduridae</taxon>
        <taxon>Rhipidura</taxon>
    </lineage>
</organism>
<dbReference type="Pfam" id="PF17213">
    <property type="entry name" value="Hydin_ADK"/>
    <property type="match status" value="1"/>
</dbReference>
<gene>
    <name evidence="2" type="primary">Hydin_3</name>
    <name evidence="2" type="ORF">RHIDAH_R15663</name>
</gene>
<evidence type="ECO:0000259" key="1">
    <source>
        <dbReference type="Pfam" id="PF17213"/>
    </source>
</evidence>
<dbReference type="PANTHER" id="PTHR23053">
    <property type="entry name" value="DLEC1 DELETED IN LUNG AND ESOPHAGEAL CANCER 1"/>
    <property type="match status" value="1"/>
</dbReference>
<dbReference type="SUPFAM" id="SSF52540">
    <property type="entry name" value="P-loop containing nucleoside triphosphate hydrolases"/>
    <property type="match status" value="1"/>
</dbReference>
<dbReference type="EMBL" id="VXAC01000890">
    <property type="protein sequence ID" value="NXI76695.1"/>
    <property type="molecule type" value="Genomic_DNA"/>
</dbReference>
<dbReference type="Gene3D" id="3.40.50.300">
    <property type="entry name" value="P-loop containing nucleotide triphosphate hydrolases"/>
    <property type="match status" value="1"/>
</dbReference>
<dbReference type="Proteomes" id="UP000561178">
    <property type="component" value="Unassembled WGS sequence"/>
</dbReference>
<dbReference type="GO" id="GO:0005930">
    <property type="term" value="C:axoneme"/>
    <property type="evidence" value="ECO:0007669"/>
    <property type="project" value="TreeGrafter"/>
</dbReference>
<feature type="domain" description="Hydin adenylate kinase-like" evidence="1">
    <location>
        <begin position="135"/>
        <end position="173"/>
    </location>
</feature>
<keyword evidence="3" id="KW-1185">Reference proteome</keyword>
<dbReference type="InterPro" id="IPR033305">
    <property type="entry name" value="Hydin-like"/>
</dbReference>
<dbReference type="GO" id="GO:0003341">
    <property type="term" value="P:cilium movement"/>
    <property type="evidence" value="ECO:0007669"/>
    <property type="project" value="TreeGrafter"/>
</dbReference>
<proteinExistence type="predicted"/>
<protein>
    <submittedName>
        <fullName evidence="2">HYDIN protein</fullName>
    </submittedName>
</protein>
<dbReference type="GO" id="GO:1904158">
    <property type="term" value="P:axonemal central apparatus assembly"/>
    <property type="evidence" value="ECO:0007669"/>
    <property type="project" value="TreeGrafter"/>
</dbReference>
<reference evidence="2 3" key="1">
    <citation type="submission" date="2019-09" db="EMBL/GenBank/DDBJ databases">
        <title>Bird 10,000 Genomes (B10K) Project - Family phase.</title>
        <authorList>
            <person name="Zhang G."/>
        </authorList>
    </citation>
    <scope>NUCLEOTIDE SEQUENCE [LARGE SCALE GENOMIC DNA]</scope>
    <source>
        <strain evidence="2">B10K-DU-001-49</strain>
        <tissue evidence="2">Muscle</tissue>
    </source>
</reference>
<dbReference type="PANTHER" id="PTHR23053:SF0">
    <property type="entry name" value="HYDROCEPHALUS-INDUCING PROTEIN HOMOLOG"/>
    <property type="match status" value="1"/>
</dbReference>
<comment type="caution">
    <text evidence="2">The sequence shown here is derived from an EMBL/GenBank/DDBJ whole genome shotgun (WGS) entry which is preliminary data.</text>
</comment>
<feature type="non-terminal residue" evidence="2">
    <location>
        <position position="174"/>
    </location>
</feature>
<dbReference type="AlphaFoldDB" id="A0A7K9VV90"/>
<name>A0A7K9VV90_9PASS</name>
<dbReference type="InterPro" id="IPR033768">
    <property type="entry name" value="Hydin_ADK"/>
</dbReference>
<sequence length="174" mass="19395">SDVLEATVVVKNPCKFPVEFYSVDFDEQYLEEEKMLRATLGPNYPKCFWMPACALGGTVPREVLEDYKALKLEEELKAVDEAEAEAKAETTDEAAPACEEVKDTEDPLYRAIRRRMGVNPEAERLKAQQPRGIVVIVHGAPRAGKSQIAAALCYYYDADYVSIDTVVKEAIADD</sequence>